<feature type="transmembrane region" description="Helical" evidence="15">
    <location>
        <begin position="39"/>
        <end position="65"/>
    </location>
</feature>
<evidence type="ECO:0000259" key="16">
    <source>
        <dbReference type="PROSITE" id="PS50857"/>
    </source>
</evidence>
<dbReference type="STRING" id="1765967.BW247_09690"/>
<dbReference type="InterPro" id="IPR045187">
    <property type="entry name" value="CcO_II"/>
</dbReference>
<dbReference type="Proteomes" id="UP000243807">
    <property type="component" value="Chromosome"/>
</dbReference>
<keyword evidence="10 14" id="KW-0560">Oxidoreductase</keyword>
<accession>A0A1P8ULD9</accession>
<dbReference type="KEGG" id="afy:BW247_09690"/>
<keyword evidence="6 15" id="KW-0812">Transmembrane</keyword>
<comment type="similarity">
    <text evidence="2 14">Belongs to the cytochrome c oxidase subunit 2 family.</text>
</comment>
<evidence type="ECO:0000256" key="5">
    <source>
        <dbReference type="ARBA" id="ARBA00022660"/>
    </source>
</evidence>
<feature type="transmembrane region" description="Helical" evidence="15">
    <location>
        <begin position="86"/>
        <end position="106"/>
    </location>
</feature>
<gene>
    <name evidence="18" type="ORF">BW247_09690</name>
</gene>
<evidence type="ECO:0000256" key="10">
    <source>
        <dbReference type="ARBA" id="ARBA00023002"/>
    </source>
</evidence>
<dbReference type="PIRSF" id="PIRSF000292">
    <property type="entry name" value="Ubi_od_II"/>
    <property type="match status" value="1"/>
</dbReference>
<dbReference type="NCBIfam" id="TIGR01433">
    <property type="entry name" value="CyoA"/>
    <property type="match status" value="1"/>
</dbReference>
<evidence type="ECO:0000259" key="17">
    <source>
        <dbReference type="PROSITE" id="PS50999"/>
    </source>
</evidence>
<sequence>MIKYVRRLTPLTLVFLLGGCSLANYPLLDSAGAIGQHETRLIIIAFLLMLIPVVPVIVMTFWFAYRYRATNKKSTYAPKWAHSNKIEAVVWTVPALIVLGLAVLTWTTTHQLDPYKPIPSTTKAVRIDAIALDWKWLFIYPDEHIATINKLVIPTNVPVSFQLTSNTVMTSFFIPRLGSQIYAMAGMRSRLHLMAKKPGRFLGWNSQLSGEGFSGMHFETVATSTQKYRAWVDKVRQSPHKLDMTTFKELEKPSSHVPVTYYADVAPVDLYAYVIKKYMHGNTHNADGSAMTASMRVAPNP</sequence>
<evidence type="ECO:0000256" key="1">
    <source>
        <dbReference type="ARBA" id="ARBA00004651"/>
    </source>
</evidence>
<evidence type="ECO:0000256" key="15">
    <source>
        <dbReference type="SAM" id="Phobius"/>
    </source>
</evidence>
<dbReference type="PROSITE" id="PS50857">
    <property type="entry name" value="COX2_CUA"/>
    <property type="match status" value="1"/>
</dbReference>
<dbReference type="GO" id="GO:0009486">
    <property type="term" value="F:cytochrome bo3 ubiquinol oxidase activity"/>
    <property type="evidence" value="ECO:0007669"/>
    <property type="project" value="InterPro"/>
</dbReference>
<dbReference type="PROSITE" id="PS51257">
    <property type="entry name" value="PROKAR_LIPOPROTEIN"/>
    <property type="match status" value="1"/>
</dbReference>
<dbReference type="Gene3D" id="2.60.40.420">
    <property type="entry name" value="Cupredoxins - blue copper proteins"/>
    <property type="match status" value="1"/>
</dbReference>
<evidence type="ECO:0000256" key="8">
    <source>
        <dbReference type="ARBA" id="ARBA00022982"/>
    </source>
</evidence>
<keyword evidence="19" id="KW-1185">Reference proteome</keyword>
<evidence type="ECO:0000256" key="14">
    <source>
        <dbReference type="PIRNR" id="PIRNR000292"/>
    </source>
</evidence>
<dbReference type="PANTHER" id="PTHR22888">
    <property type="entry name" value="CYTOCHROME C OXIDASE, SUBUNIT II"/>
    <property type="match status" value="1"/>
</dbReference>
<dbReference type="Pfam" id="PF00116">
    <property type="entry name" value="COX2"/>
    <property type="match status" value="1"/>
</dbReference>
<keyword evidence="5 14" id="KW-0679">Respiratory chain</keyword>
<keyword evidence="9 15" id="KW-1133">Transmembrane helix</keyword>
<dbReference type="GO" id="GO:0005886">
    <property type="term" value="C:plasma membrane"/>
    <property type="evidence" value="ECO:0007669"/>
    <property type="project" value="UniProtKB-SubCell"/>
</dbReference>
<keyword evidence="8 14" id="KW-0249">Electron transport</keyword>
<keyword evidence="11 14" id="KW-0472">Membrane</keyword>
<evidence type="ECO:0000256" key="2">
    <source>
        <dbReference type="ARBA" id="ARBA00007866"/>
    </source>
</evidence>
<name>A0A1P8ULD9_9GAMM</name>
<evidence type="ECO:0000256" key="3">
    <source>
        <dbReference type="ARBA" id="ARBA00022448"/>
    </source>
</evidence>
<evidence type="ECO:0000256" key="13">
    <source>
        <dbReference type="ARBA" id="ARBA00023288"/>
    </source>
</evidence>
<dbReference type="InterPro" id="IPR006333">
    <property type="entry name" value="Cyt_o_ubiquinol_oxidase_su2"/>
</dbReference>
<evidence type="ECO:0000256" key="9">
    <source>
        <dbReference type="ARBA" id="ARBA00022989"/>
    </source>
</evidence>
<dbReference type="GO" id="GO:0016682">
    <property type="term" value="F:oxidoreductase activity, acting on diphenols and related substances as donors, oxygen as acceptor"/>
    <property type="evidence" value="ECO:0007669"/>
    <property type="project" value="InterPro"/>
</dbReference>
<evidence type="ECO:0000313" key="19">
    <source>
        <dbReference type="Proteomes" id="UP000243807"/>
    </source>
</evidence>
<protein>
    <recommendedName>
        <fullName evidence="14">Ubiquinol oxidase subunit 2</fullName>
    </recommendedName>
</protein>
<evidence type="ECO:0000256" key="6">
    <source>
        <dbReference type="ARBA" id="ARBA00022692"/>
    </source>
</evidence>
<dbReference type="InterPro" id="IPR010514">
    <property type="entry name" value="COX_ARM"/>
</dbReference>
<dbReference type="SUPFAM" id="SSF49503">
    <property type="entry name" value="Cupredoxins"/>
    <property type="match status" value="1"/>
</dbReference>
<organism evidence="18 19">
    <name type="scientific">Acidihalobacter ferrooxydans</name>
    <dbReference type="NCBI Taxonomy" id="1765967"/>
    <lineage>
        <taxon>Bacteria</taxon>
        <taxon>Pseudomonadati</taxon>
        <taxon>Pseudomonadota</taxon>
        <taxon>Gammaproteobacteria</taxon>
        <taxon>Chromatiales</taxon>
        <taxon>Ectothiorhodospiraceae</taxon>
        <taxon>Acidihalobacter</taxon>
    </lineage>
</organism>
<keyword evidence="12" id="KW-0564">Palmitate</keyword>
<dbReference type="PANTHER" id="PTHR22888:SF18">
    <property type="entry name" value="CYTOCHROME BO(3) UBIQUINOL OXIDASE SUBUNIT 2"/>
    <property type="match status" value="1"/>
</dbReference>
<evidence type="ECO:0000256" key="11">
    <source>
        <dbReference type="ARBA" id="ARBA00023136"/>
    </source>
</evidence>
<dbReference type="GO" id="GO:0004129">
    <property type="term" value="F:cytochrome-c oxidase activity"/>
    <property type="evidence" value="ECO:0007669"/>
    <property type="project" value="UniProtKB-UniRule"/>
</dbReference>
<evidence type="ECO:0000313" key="18">
    <source>
        <dbReference type="EMBL" id="APZ44647.1"/>
    </source>
</evidence>
<dbReference type="Pfam" id="PF06481">
    <property type="entry name" value="COX_ARM"/>
    <property type="match status" value="1"/>
</dbReference>
<evidence type="ECO:0000256" key="4">
    <source>
        <dbReference type="ARBA" id="ARBA00022475"/>
    </source>
</evidence>
<dbReference type="InterPro" id="IPR011759">
    <property type="entry name" value="Cyt_c_oxidase_su2_TM_dom"/>
</dbReference>
<dbReference type="EMBL" id="CP019434">
    <property type="protein sequence ID" value="APZ44647.1"/>
    <property type="molecule type" value="Genomic_DNA"/>
</dbReference>
<evidence type="ECO:0000256" key="12">
    <source>
        <dbReference type="ARBA" id="ARBA00023139"/>
    </source>
</evidence>
<keyword evidence="3 14" id="KW-0813">Transport</keyword>
<dbReference type="InterPro" id="IPR002429">
    <property type="entry name" value="CcO_II-like_C"/>
</dbReference>
<dbReference type="InterPro" id="IPR008972">
    <property type="entry name" value="Cupredoxin"/>
</dbReference>
<dbReference type="AlphaFoldDB" id="A0A1P8ULD9"/>
<dbReference type="InterPro" id="IPR034227">
    <property type="entry name" value="CuRO_UO_II"/>
</dbReference>
<comment type="subcellular location">
    <subcellularLocation>
        <location evidence="1">Cell membrane</location>
        <topology evidence="1">Multi-pass membrane protein</topology>
    </subcellularLocation>
</comment>
<keyword evidence="4 14" id="KW-1003">Cell membrane</keyword>
<keyword evidence="13" id="KW-0449">Lipoprotein</keyword>
<keyword evidence="7" id="KW-0732">Signal</keyword>
<proteinExistence type="inferred from homology"/>
<dbReference type="Gene3D" id="1.10.287.90">
    <property type="match status" value="1"/>
</dbReference>
<dbReference type="PROSITE" id="PS50999">
    <property type="entry name" value="COX2_TM"/>
    <property type="match status" value="1"/>
</dbReference>
<dbReference type="GO" id="GO:0042773">
    <property type="term" value="P:ATP synthesis coupled electron transport"/>
    <property type="evidence" value="ECO:0007669"/>
    <property type="project" value="TreeGrafter"/>
</dbReference>
<dbReference type="OrthoDB" id="9783445at2"/>
<reference evidence="18 19" key="1">
    <citation type="submission" date="2017-01" db="EMBL/GenBank/DDBJ databases">
        <title>Draft sequence of Acidihalobacter ferrooxidans strain DSM 14175 (strain V8).</title>
        <authorList>
            <person name="Khaleque H.N."/>
            <person name="Ramsay J.P."/>
            <person name="Murphy R.J.T."/>
            <person name="Kaksonen A.H."/>
            <person name="Boxall N.J."/>
            <person name="Watkin E.L.J."/>
        </authorList>
    </citation>
    <scope>NUCLEOTIDE SEQUENCE [LARGE SCALE GENOMIC DNA]</scope>
    <source>
        <strain evidence="18 19">V8</strain>
    </source>
</reference>
<dbReference type="GO" id="GO:0005507">
    <property type="term" value="F:copper ion binding"/>
    <property type="evidence" value="ECO:0007669"/>
    <property type="project" value="InterPro"/>
</dbReference>
<dbReference type="InterPro" id="IPR036257">
    <property type="entry name" value="Cyt_c_oxidase_su2_TM_sf"/>
</dbReference>
<feature type="domain" description="Cytochrome oxidase subunit II transmembrane region profile" evidence="17">
    <location>
        <begin position="19"/>
        <end position="116"/>
    </location>
</feature>
<dbReference type="CDD" id="cd04212">
    <property type="entry name" value="CuRO_UO_II"/>
    <property type="match status" value="1"/>
</dbReference>
<evidence type="ECO:0000256" key="7">
    <source>
        <dbReference type="ARBA" id="ARBA00022729"/>
    </source>
</evidence>
<dbReference type="SUPFAM" id="SSF81464">
    <property type="entry name" value="Cytochrome c oxidase subunit II-like, transmembrane region"/>
    <property type="match status" value="1"/>
</dbReference>
<feature type="domain" description="Cytochrome oxidase subunit II copper A binding" evidence="16">
    <location>
        <begin position="122"/>
        <end position="234"/>
    </location>
</feature>